<proteinExistence type="predicted"/>
<dbReference type="Proteomes" id="UP001530293">
    <property type="component" value="Unassembled WGS sequence"/>
</dbReference>
<gene>
    <name evidence="2" type="ORF">ACHAWU_009083</name>
</gene>
<protein>
    <submittedName>
        <fullName evidence="2">Uncharacterized protein</fullName>
    </submittedName>
</protein>
<evidence type="ECO:0000313" key="3">
    <source>
        <dbReference type="Proteomes" id="UP001530293"/>
    </source>
</evidence>
<dbReference type="AlphaFoldDB" id="A0ABD3MI87"/>
<sequence>MMTDGSGANNGNKKSRRKNKNPASSSSSSLSSSSLSSPSAQHFDVEVESSSAGKRDNKAGAAAAATLTTKSGNGGGARVGAGDLIYVSPSRVRFQHSRIRPQFSGCGRSVLETLEQIRQGKLEPGDLPPIQVIIGTDDTDDGGKPWYFSLNNRRLWVLKQCHREGLLDNERYNNKIGVRARAARSQAEALRYTVDNCALEAKFVREDIGKNGSKQKKKGKGKKKVETDVDESNGNEPNNFSHSRSERVDDGCNKFEGACTNKDVCIDESERDDDDDDDDDFVSRANPFSALS</sequence>
<keyword evidence="3" id="KW-1185">Reference proteome</keyword>
<dbReference type="PANTHER" id="PTHR35378">
    <property type="entry name" value="UNNAMED PRODUCT"/>
    <property type="match status" value="1"/>
</dbReference>
<feature type="region of interest" description="Disordered" evidence="1">
    <location>
        <begin position="211"/>
        <end position="248"/>
    </location>
</feature>
<organism evidence="2 3">
    <name type="scientific">Discostella pseudostelligera</name>
    <dbReference type="NCBI Taxonomy" id="259834"/>
    <lineage>
        <taxon>Eukaryota</taxon>
        <taxon>Sar</taxon>
        <taxon>Stramenopiles</taxon>
        <taxon>Ochrophyta</taxon>
        <taxon>Bacillariophyta</taxon>
        <taxon>Coscinodiscophyceae</taxon>
        <taxon>Thalassiosirophycidae</taxon>
        <taxon>Stephanodiscales</taxon>
        <taxon>Stephanodiscaceae</taxon>
        <taxon>Discostella</taxon>
    </lineage>
</organism>
<feature type="region of interest" description="Disordered" evidence="1">
    <location>
        <begin position="1"/>
        <end position="58"/>
    </location>
</feature>
<name>A0ABD3MI87_9STRA</name>
<dbReference type="EMBL" id="JALLBG020000118">
    <property type="protein sequence ID" value="KAL3763659.1"/>
    <property type="molecule type" value="Genomic_DNA"/>
</dbReference>
<evidence type="ECO:0000313" key="2">
    <source>
        <dbReference type="EMBL" id="KAL3763659.1"/>
    </source>
</evidence>
<feature type="region of interest" description="Disordered" evidence="1">
    <location>
        <begin position="266"/>
        <end position="292"/>
    </location>
</feature>
<feature type="compositionally biased region" description="Low complexity" evidence="1">
    <location>
        <begin position="21"/>
        <end position="39"/>
    </location>
</feature>
<feature type="compositionally biased region" description="Acidic residues" evidence="1">
    <location>
        <begin position="266"/>
        <end position="280"/>
    </location>
</feature>
<dbReference type="PANTHER" id="PTHR35378:SF1">
    <property type="entry name" value="C2H2-TYPE DOMAIN-CONTAINING PROTEIN"/>
    <property type="match status" value="1"/>
</dbReference>
<feature type="compositionally biased region" description="Basic residues" evidence="1">
    <location>
        <begin position="213"/>
        <end position="223"/>
    </location>
</feature>
<evidence type="ECO:0000256" key="1">
    <source>
        <dbReference type="SAM" id="MobiDB-lite"/>
    </source>
</evidence>
<reference evidence="2 3" key="1">
    <citation type="submission" date="2024-10" db="EMBL/GenBank/DDBJ databases">
        <title>Updated reference genomes for cyclostephanoid diatoms.</title>
        <authorList>
            <person name="Roberts W.R."/>
            <person name="Alverson A.J."/>
        </authorList>
    </citation>
    <scope>NUCLEOTIDE SEQUENCE [LARGE SCALE GENOMIC DNA]</scope>
    <source>
        <strain evidence="2 3">AJA232-27</strain>
    </source>
</reference>
<accession>A0ABD3MI87</accession>
<comment type="caution">
    <text evidence="2">The sequence shown here is derived from an EMBL/GenBank/DDBJ whole genome shotgun (WGS) entry which is preliminary data.</text>
</comment>